<keyword evidence="3" id="KW-1185">Reference proteome</keyword>
<dbReference type="AlphaFoldDB" id="A0A0B2A528"/>
<dbReference type="RefSeq" id="WP_039397305.1">
    <property type="nucleotide sequence ID" value="NZ_JTDK01000006.1"/>
</dbReference>
<evidence type="ECO:0000313" key="2">
    <source>
        <dbReference type="EMBL" id="KHK98619.1"/>
    </source>
</evidence>
<name>A0A0B2A528_9MICO</name>
<feature type="transmembrane region" description="Helical" evidence="1">
    <location>
        <begin position="6"/>
        <end position="24"/>
    </location>
</feature>
<reference evidence="2 3" key="1">
    <citation type="submission" date="2014-11" db="EMBL/GenBank/DDBJ databases">
        <title>Genome sequence of Microbacterium mangrovi MUSC 115(T).</title>
        <authorList>
            <person name="Lee L.-H."/>
        </authorList>
    </citation>
    <scope>NUCLEOTIDE SEQUENCE [LARGE SCALE GENOMIC DNA]</scope>
    <source>
        <strain evidence="2 3">MUSC 115</strain>
    </source>
</reference>
<dbReference type="Proteomes" id="UP000031030">
    <property type="component" value="Unassembled WGS sequence"/>
</dbReference>
<dbReference type="EMBL" id="JTDK01000006">
    <property type="protein sequence ID" value="KHK98619.1"/>
    <property type="molecule type" value="Genomic_DNA"/>
</dbReference>
<gene>
    <name evidence="2" type="ORF">LK09_06605</name>
</gene>
<protein>
    <submittedName>
        <fullName evidence="2">Uncharacterized protein</fullName>
    </submittedName>
</protein>
<sequence length="138" mass="14676">MGYAVLGAWTVQAVVGVTLFVGWLRHGRGHSARPIVTHAITMVSFSVPWIAFLATGLPLWAWVGFGILLVFIGFGDYAVVQRTRAVRGETNPGLRDELLAVKAALSGRFGGRLVFHALWSPVVFFGSLGVAIGATVAA</sequence>
<comment type="caution">
    <text evidence="2">The sequence shown here is derived from an EMBL/GenBank/DDBJ whole genome shotgun (WGS) entry which is preliminary data.</text>
</comment>
<evidence type="ECO:0000256" key="1">
    <source>
        <dbReference type="SAM" id="Phobius"/>
    </source>
</evidence>
<keyword evidence="1" id="KW-0472">Membrane</keyword>
<organism evidence="2 3">
    <name type="scientific">Microbacterium mangrovi</name>
    <dbReference type="NCBI Taxonomy" id="1348253"/>
    <lineage>
        <taxon>Bacteria</taxon>
        <taxon>Bacillati</taxon>
        <taxon>Actinomycetota</taxon>
        <taxon>Actinomycetes</taxon>
        <taxon>Micrococcales</taxon>
        <taxon>Microbacteriaceae</taxon>
        <taxon>Microbacterium</taxon>
    </lineage>
</organism>
<keyword evidence="1" id="KW-1133">Transmembrane helix</keyword>
<proteinExistence type="predicted"/>
<dbReference type="STRING" id="1348253.LK09_06605"/>
<accession>A0A0B2A528</accession>
<keyword evidence="1" id="KW-0812">Transmembrane</keyword>
<feature type="transmembrane region" description="Helical" evidence="1">
    <location>
        <begin position="113"/>
        <end position="137"/>
    </location>
</feature>
<feature type="transmembrane region" description="Helical" evidence="1">
    <location>
        <begin position="60"/>
        <end position="80"/>
    </location>
</feature>
<evidence type="ECO:0000313" key="3">
    <source>
        <dbReference type="Proteomes" id="UP000031030"/>
    </source>
</evidence>
<feature type="transmembrane region" description="Helical" evidence="1">
    <location>
        <begin position="36"/>
        <end position="54"/>
    </location>
</feature>
<dbReference type="OrthoDB" id="5072105at2"/>